<accession>A0A316APB6</accession>
<proteinExistence type="predicted"/>
<dbReference type="PANTHER" id="PTHR30273">
    <property type="entry name" value="PERIPLASMIC SIGNAL SENSOR AND SIGMA FACTOR ACTIVATOR FECR-RELATED"/>
    <property type="match status" value="1"/>
</dbReference>
<dbReference type="InterPro" id="IPR032508">
    <property type="entry name" value="FecR_C"/>
</dbReference>
<evidence type="ECO:0000259" key="1">
    <source>
        <dbReference type="Pfam" id="PF04773"/>
    </source>
</evidence>
<feature type="domain" description="Protein FecR C-terminal" evidence="2">
    <location>
        <begin position="262"/>
        <end position="326"/>
    </location>
</feature>
<dbReference type="InterPro" id="IPR006860">
    <property type="entry name" value="FecR"/>
</dbReference>
<gene>
    <name evidence="3" type="ORF">CLV98_10315</name>
</gene>
<evidence type="ECO:0000313" key="4">
    <source>
        <dbReference type="Proteomes" id="UP000245880"/>
    </source>
</evidence>
<organism evidence="3 4">
    <name type="scientific">Dyadobacter jejuensis</name>
    <dbReference type="NCBI Taxonomy" id="1082580"/>
    <lineage>
        <taxon>Bacteria</taxon>
        <taxon>Pseudomonadati</taxon>
        <taxon>Bacteroidota</taxon>
        <taxon>Cytophagia</taxon>
        <taxon>Cytophagales</taxon>
        <taxon>Spirosomataceae</taxon>
        <taxon>Dyadobacter</taxon>
    </lineage>
</organism>
<dbReference type="Pfam" id="PF16344">
    <property type="entry name" value="FecR_C"/>
    <property type="match status" value="1"/>
</dbReference>
<reference evidence="3 4" key="1">
    <citation type="submission" date="2018-03" db="EMBL/GenBank/DDBJ databases">
        <title>Genomic Encyclopedia of Archaeal and Bacterial Type Strains, Phase II (KMG-II): from individual species to whole genera.</title>
        <authorList>
            <person name="Goeker M."/>
        </authorList>
    </citation>
    <scope>NUCLEOTIDE SEQUENCE [LARGE SCALE GENOMIC DNA]</scope>
    <source>
        <strain evidence="3 4">DSM 100346</strain>
    </source>
</reference>
<name>A0A316APB6_9BACT</name>
<sequence>MKGLITRQFLFDFLDGKTTSIQRKLIEEWIKEASNEEMFYSCVDEWERRHPQFAPNRQLAQHAFEQLLEGEEVPANARKDISDRPVRSVSPLLKTTSFWMVAAVGLILLSTFVFRESVFYKTYTSPADQTTCFLLKDSSEVQLFANSTLMVPRFGFGREAREVYLQGEAGFKITHQKNHSRFRVIMGDGYLIEVLGTEFTAFSGEEGKRVFLSKGKVKLELPQGKELYMRPGSQFKATVEGAYNITVPKVAPPPMYDPGQTFYFDNTPLTEVVQQIENRFGVQVKIVDKNLLYTSIGGIYKVKEAEELLTLLAALLELEITQKSNCIELRETKHNDL</sequence>
<dbReference type="EMBL" id="QGDT01000003">
    <property type="protein sequence ID" value="PWJ58650.1"/>
    <property type="molecule type" value="Genomic_DNA"/>
</dbReference>
<dbReference type="GO" id="GO:0016989">
    <property type="term" value="F:sigma factor antagonist activity"/>
    <property type="evidence" value="ECO:0007669"/>
    <property type="project" value="TreeGrafter"/>
</dbReference>
<dbReference type="Gene3D" id="3.55.50.30">
    <property type="match status" value="1"/>
</dbReference>
<feature type="domain" description="FecR protein" evidence="1">
    <location>
        <begin position="122"/>
        <end position="218"/>
    </location>
</feature>
<keyword evidence="4" id="KW-1185">Reference proteome</keyword>
<dbReference type="Proteomes" id="UP000245880">
    <property type="component" value="Unassembled WGS sequence"/>
</dbReference>
<dbReference type="OrthoDB" id="1523489at2"/>
<comment type="caution">
    <text evidence="3">The sequence shown here is derived from an EMBL/GenBank/DDBJ whole genome shotgun (WGS) entry which is preliminary data.</text>
</comment>
<protein>
    <submittedName>
        <fullName evidence="3">Ferric-dicitrate binding protein FerR (Iron transport regulator)</fullName>
    </submittedName>
</protein>
<dbReference type="RefSeq" id="WP_109673597.1">
    <property type="nucleotide sequence ID" value="NZ_QGDT01000003.1"/>
</dbReference>
<dbReference type="Gene3D" id="2.60.120.1440">
    <property type="match status" value="1"/>
</dbReference>
<evidence type="ECO:0000313" key="3">
    <source>
        <dbReference type="EMBL" id="PWJ58650.1"/>
    </source>
</evidence>
<evidence type="ECO:0000259" key="2">
    <source>
        <dbReference type="Pfam" id="PF16344"/>
    </source>
</evidence>
<dbReference type="InterPro" id="IPR012373">
    <property type="entry name" value="Ferrdict_sens_TM"/>
</dbReference>
<dbReference type="AlphaFoldDB" id="A0A316APB6"/>
<dbReference type="Pfam" id="PF04773">
    <property type="entry name" value="FecR"/>
    <property type="match status" value="1"/>
</dbReference>
<dbReference type="PANTHER" id="PTHR30273:SF2">
    <property type="entry name" value="PROTEIN FECR"/>
    <property type="match status" value="1"/>
</dbReference>